<organism evidence="2 3">
    <name type="scientific">Propionibacterium cyclohexanicum</name>
    <dbReference type="NCBI Taxonomy" id="64702"/>
    <lineage>
        <taxon>Bacteria</taxon>
        <taxon>Bacillati</taxon>
        <taxon>Actinomycetota</taxon>
        <taxon>Actinomycetes</taxon>
        <taxon>Propionibacteriales</taxon>
        <taxon>Propionibacteriaceae</taxon>
        <taxon>Propionibacterium</taxon>
    </lineage>
</organism>
<dbReference type="PANTHER" id="PTHR33797">
    <property type="entry name" value="ORGANIC HYDROPEROXIDE RESISTANCE PROTEIN-LIKE"/>
    <property type="match status" value="1"/>
</dbReference>
<dbReference type="AlphaFoldDB" id="A0A1H9TFI0"/>
<dbReference type="Gene3D" id="2.20.25.10">
    <property type="match status" value="1"/>
</dbReference>
<dbReference type="RefSeq" id="WP_091970674.1">
    <property type="nucleotide sequence ID" value="NZ_FOGZ01000022.1"/>
</dbReference>
<keyword evidence="3" id="KW-1185">Reference proteome</keyword>
<reference evidence="2 3" key="1">
    <citation type="submission" date="2016-10" db="EMBL/GenBank/DDBJ databases">
        <authorList>
            <person name="de Groot N.N."/>
        </authorList>
    </citation>
    <scope>NUCLEOTIDE SEQUENCE [LARGE SCALE GENOMIC DNA]</scope>
    <source>
        <strain evidence="2 3">DSM 16859</strain>
    </source>
</reference>
<gene>
    <name evidence="2" type="ORF">SAMN05443377_12230</name>
</gene>
<dbReference type="PANTHER" id="PTHR33797:SF2">
    <property type="entry name" value="ORGANIC HYDROPEROXIDE RESISTANCE PROTEIN-LIKE"/>
    <property type="match status" value="1"/>
</dbReference>
<dbReference type="InterPro" id="IPR036102">
    <property type="entry name" value="OsmC/Ohrsf"/>
</dbReference>
<protein>
    <submittedName>
        <fullName evidence="2">Peroxiredoxin, Ohr subfamily</fullName>
    </submittedName>
</protein>
<dbReference type="Pfam" id="PF02566">
    <property type="entry name" value="OsmC"/>
    <property type="match status" value="1"/>
</dbReference>
<proteinExistence type="inferred from homology"/>
<sequence length="140" mass="14528">MEALYTAEALSTGGGRDGHVRTVDGRLDTDMAAPKEMGGSGAGLNPELLFAAGYAACFNSALHAVARKEGTALRDVSVGSRVSIGANDAGGYQLQVVLEINVPGLDHEAAVRLINDADQLCPYSNALRGNVDITLDIVDE</sequence>
<name>A0A1H9TFI0_9ACTN</name>
<dbReference type="InterPro" id="IPR019953">
    <property type="entry name" value="OHR"/>
</dbReference>
<dbReference type="STRING" id="64702.SAMN05443377_12230"/>
<dbReference type="EMBL" id="FOGZ01000022">
    <property type="protein sequence ID" value="SER95868.1"/>
    <property type="molecule type" value="Genomic_DNA"/>
</dbReference>
<evidence type="ECO:0000256" key="1">
    <source>
        <dbReference type="ARBA" id="ARBA00007378"/>
    </source>
</evidence>
<comment type="similarity">
    <text evidence="1">Belongs to the OsmC/Ohr family.</text>
</comment>
<dbReference type="Proteomes" id="UP000198815">
    <property type="component" value="Unassembled WGS sequence"/>
</dbReference>
<dbReference type="OrthoDB" id="9797508at2"/>
<dbReference type="Gene3D" id="3.30.300.20">
    <property type="match status" value="1"/>
</dbReference>
<evidence type="ECO:0000313" key="2">
    <source>
        <dbReference type="EMBL" id="SER95868.1"/>
    </source>
</evidence>
<dbReference type="NCBIfam" id="TIGR03561">
    <property type="entry name" value="organ_hyd_perox"/>
    <property type="match status" value="1"/>
</dbReference>
<dbReference type="InterPro" id="IPR003718">
    <property type="entry name" value="OsmC/Ohr_fam"/>
</dbReference>
<dbReference type="SUPFAM" id="SSF82784">
    <property type="entry name" value="OsmC-like"/>
    <property type="match status" value="1"/>
</dbReference>
<accession>A0A1H9TFI0</accession>
<evidence type="ECO:0000313" key="3">
    <source>
        <dbReference type="Proteomes" id="UP000198815"/>
    </source>
</evidence>
<dbReference type="GO" id="GO:0006979">
    <property type="term" value="P:response to oxidative stress"/>
    <property type="evidence" value="ECO:0007669"/>
    <property type="project" value="InterPro"/>
</dbReference>
<dbReference type="InterPro" id="IPR015946">
    <property type="entry name" value="KH_dom-like_a/b"/>
</dbReference>